<feature type="signal peptide" evidence="1">
    <location>
        <begin position="1"/>
        <end position="22"/>
    </location>
</feature>
<evidence type="ECO:0000313" key="3">
    <source>
        <dbReference type="Proteomes" id="UP000325372"/>
    </source>
</evidence>
<evidence type="ECO:0000313" key="2">
    <source>
        <dbReference type="EMBL" id="KAA9133442.1"/>
    </source>
</evidence>
<comment type="caution">
    <text evidence="2">The sequence shown here is derived from an EMBL/GenBank/DDBJ whole genome shotgun (WGS) entry which is preliminary data.</text>
</comment>
<dbReference type="Proteomes" id="UP000325372">
    <property type="component" value="Unassembled WGS sequence"/>
</dbReference>
<gene>
    <name evidence="2" type="ORF">F3N42_03575</name>
</gene>
<evidence type="ECO:0000256" key="1">
    <source>
        <dbReference type="SAM" id="SignalP"/>
    </source>
</evidence>
<dbReference type="RefSeq" id="WP_150863003.1">
    <property type="nucleotide sequence ID" value="NZ_VYXP01000002.1"/>
</dbReference>
<feature type="chain" id="PRO_5024360865" evidence="1">
    <location>
        <begin position="23"/>
        <end position="283"/>
    </location>
</feature>
<proteinExistence type="predicted"/>
<protein>
    <submittedName>
        <fullName evidence="2">Uncharacterized protein</fullName>
    </submittedName>
</protein>
<reference evidence="2 3" key="1">
    <citation type="submission" date="2019-09" db="EMBL/GenBank/DDBJ databases">
        <title>Wenzhouxiangella sp. Genome sequencing and assembly.</title>
        <authorList>
            <person name="Zhang R."/>
        </authorList>
    </citation>
    <scope>NUCLEOTIDE SEQUENCE [LARGE SCALE GENOMIC DNA]</scope>
    <source>
        <strain evidence="2 3">W260</strain>
    </source>
</reference>
<dbReference type="AlphaFoldDB" id="A0A5N0TEI5"/>
<keyword evidence="3" id="KW-1185">Reference proteome</keyword>
<name>A0A5N0TEI5_9GAMM</name>
<accession>A0A5N0TEI5</accession>
<dbReference type="EMBL" id="VYXP01000002">
    <property type="protein sequence ID" value="KAA9133442.1"/>
    <property type="molecule type" value="Genomic_DNA"/>
</dbReference>
<organism evidence="2 3">
    <name type="scientific">Marinihelvus fidelis</name>
    <dbReference type="NCBI Taxonomy" id="2613842"/>
    <lineage>
        <taxon>Bacteria</taxon>
        <taxon>Pseudomonadati</taxon>
        <taxon>Pseudomonadota</taxon>
        <taxon>Gammaproteobacteria</taxon>
        <taxon>Chromatiales</taxon>
        <taxon>Wenzhouxiangellaceae</taxon>
        <taxon>Marinihelvus</taxon>
    </lineage>
</organism>
<keyword evidence="1" id="KW-0732">Signal</keyword>
<sequence>MNSSLKFLCVLLAVITVPAAEASNRAINCDGCTYTTKANRAKQAVTEGYVYVFDALQIDVKKFRIYDQLLGDDPRGRTGKVAQRLDVEPKIRDPFHNFIESVNDILGERLVLPDTFDVRSVAGALYDPAYTTTLLESHMYQLESPQASVSWYSELLGNLLDRGIPYVDVTGVTKEFTMTVEFPDGSYMDFEFTYEMNHVNNDLSIEIEPAGNARLANGDPAPTSDSSFREQRFDDDYGALFEWQRWANALDVEMRHRRALGNYSYMVCKVDQYRVVCTLYRAP</sequence>